<evidence type="ECO:0000256" key="12">
    <source>
        <dbReference type="PIRSR" id="PIRSR006621-2"/>
    </source>
</evidence>
<dbReference type="STRING" id="1549748.WH95_09195"/>
<dbReference type="InterPro" id="IPR018517">
    <property type="entry name" value="tRNA_hU_synthase_CS"/>
</dbReference>
<dbReference type="PIRSF" id="PIRSF006621">
    <property type="entry name" value="Dus"/>
    <property type="match status" value="1"/>
</dbReference>
<name>A0A0M2RA69_9PROT</name>
<dbReference type="InterPro" id="IPR042270">
    <property type="entry name" value="DusC_C"/>
</dbReference>
<comment type="catalytic activity">
    <reaction evidence="9">
        <text>5,6-dihydrouridine(16) in tRNA + NADP(+) = uridine(16) in tRNA + NADPH + H(+)</text>
        <dbReference type="Rhea" id="RHEA:53376"/>
        <dbReference type="Rhea" id="RHEA-COMP:13543"/>
        <dbReference type="Rhea" id="RHEA-COMP:13544"/>
        <dbReference type="ChEBI" id="CHEBI:15378"/>
        <dbReference type="ChEBI" id="CHEBI:57783"/>
        <dbReference type="ChEBI" id="CHEBI:58349"/>
        <dbReference type="ChEBI" id="CHEBI:65315"/>
        <dbReference type="ChEBI" id="CHEBI:74443"/>
    </reaction>
</comment>
<dbReference type="CDD" id="cd02801">
    <property type="entry name" value="DUS_like_FMN"/>
    <property type="match status" value="1"/>
</dbReference>
<dbReference type="PANTHER" id="PTHR45846:SF1">
    <property type="entry name" value="TRNA-DIHYDROURIDINE(47) SYNTHASE [NAD(P)(+)]-LIKE"/>
    <property type="match status" value="1"/>
</dbReference>
<accession>A0A0M2RA69</accession>
<evidence type="ECO:0000256" key="1">
    <source>
        <dbReference type="ARBA" id="ARBA00001917"/>
    </source>
</evidence>
<comment type="caution">
    <text evidence="14">The sequence shown here is derived from an EMBL/GenBank/DDBJ whole genome shotgun (WGS) entry which is preliminary data.</text>
</comment>
<evidence type="ECO:0000256" key="8">
    <source>
        <dbReference type="ARBA" id="ARBA00023002"/>
    </source>
</evidence>
<dbReference type="GO" id="GO:0010181">
    <property type="term" value="F:FMN binding"/>
    <property type="evidence" value="ECO:0007669"/>
    <property type="project" value="UniProtKB-UniRule"/>
</dbReference>
<feature type="binding site" evidence="9 12">
    <location>
        <position position="139"/>
    </location>
    <ligand>
        <name>FMN</name>
        <dbReference type="ChEBI" id="CHEBI:58210"/>
    </ligand>
</feature>
<dbReference type="OrthoDB" id="9810372at2"/>
<dbReference type="HAMAP" id="MF_02043">
    <property type="entry name" value="DusC_subfam"/>
    <property type="match status" value="1"/>
</dbReference>
<comment type="similarity">
    <text evidence="10">Belongs to the dus family.</text>
</comment>
<dbReference type="PATRIC" id="fig|1549748.8.peg.3862"/>
<feature type="domain" description="DUS-like FMN-binding" evidence="13">
    <location>
        <begin position="4"/>
        <end position="246"/>
    </location>
</feature>
<dbReference type="RefSeq" id="WP_046506204.1">
    <property type="nucleotide sequence ID" value="NZ_LANI01000005.1"/>
</dbReference>
<keyword evidence="3 9" id="KW-0285">Flavoprotein</keyword>
<feature type="binding site" evidence="9">
    <location>
        <begin position="199"/>
        <end position="201"/>
    </location>
    <ligand>
        <name>FMN</name>
        <dbReference type="ChEBI" id="CHEBI:58210"/>
    </ligand>
</feature>
<comment type="catalytic activity">
    <reaction evidence="9">
        <text>5,6-dihydrouridine(16) in tRNA + NAD(+) = uridine(16) in tRNA + NADH + H(+)</text>
        <dbReference type="Rhea" id="RHEA:53380"/>
        <dbReference type="Rhea" id="RHEA-COMP:13543"/>
        <dbReference type="Rhea" id="RHEA-COMP:13544"/>
        <dbReference type="ChEBI" id="CHEBI:15378"/>
        <dbReference type="ChEBI" id="CHEBI:57540"/>
        <dbReference type="ChEBI" id="CHEBI:57945"/>
        <dbReference type="ChEBI" id="CHEBI:65315"/>
        <dbReference type="ChEBI" id="CHEBI:74443"/>
    </reaction>
</comment>
<evidence type="ECO:0000259" key="13">
    <source>
        <dbReference type="Pfam" id="PF01207"/>
    </source>
</evidence>
<evidence type="ECO:0000256" key="4">
    <source>
        <dbReference type="ARBA" id="ARBA00022643"/>
    </source>
</evidence>
<dbReference type="Pfam" id="PF01207">
    <property type="entry name" value="Dus"/>
    <property type="match status" value="1"/>
</dbReference>
<gene>
    <name evidence="9" type="primary">dusC</name>
    <name evidence="14" type="ORF">WH95_09195</name>
</gene>
<dbReference type="EC" id="1.3.1.-" evidence="9"/>
<dbReference type="InterPro" id="IPR032886">
    <property type="entry name" value="DusC"/>
</dbReference>
<dbReference type="Gene3D" id="1.20.225.30">
    <property type="entry name" value="Dihydrouridine synthase, C-terminal recognition domain"/>
    <property type="match status" value="1"/>
</dbReference>
<keyword evidence="8 9" id="KW-0560">Oxidoreductase</keyword>
<keyword evidence="2 9" id="KW-0820">tRNA-binding</keyword>
<dbReference type="PROSITE" id="PS01136">
    <property type="entry name" value="UPF0034"/>
    <property type="match status" value="1"/>
</dbReference>
<keyword evidence="6 9" id="KW-0521">NADP</keyword>
<evidence type="ECO:0000256" key="5">
    <source>
        <dbReference type="ARBA" id="ARBA00022694"/>
    </source>
</evidence>
<comment type="cofactor">
    <cofactor evidence="1 9 10 12">
        <name>FMN</name>
        <dbReference type="ChEBI" id="CHEBI:58210"/>
    </cofactor>
</comment>
<dbReference type="Gene3D" id="3.20.20.70">
    <property type="entry name" value="Aldolase class I"/>
    <property type="match status" value="1"/>
</dbReference>
<dbReference type="InterPro" id="IPR001269">
    <property type="entry name" value="DUS_fam"/>
</dbReference>
<comment type="caution">
    <text evidence="9">Lacks conserved residue(s) required for the propagation of feature annotation.</text>
</comment>
<protein>
    <recommendedName>
        <fullName evidence="9">tRNA-dihydrouridine(16) synthase</fullName>
        <ecNumber evidence="9">1.3.1.-</ecNumber>
    </recommendedName>
    <alternativeName>
        <fullName evidence="9">U16-specific dihydrouridine synthase</fullName>
        <shortName evidence="9">U16-specific Dus</shortName>
    </alternativeName>
    <alternativeName>
        <fullName evidence="9">tRNA-dihydrouridine synthase C</fullName>
    </alternativeName>
</protein>
<comment type="similarity">
    <text evidence="9">Belongs to the Dus family. DusC subfamily.</text>
</comment>
<dbReference type="GO" id="GO:0102262">
    <property type="term" value="F:tRNA-dihydrouridine16 synthase activity"/>
    <property type="evidence" value="ECO:0007669"/>
    <property type="project" value="RHEA"/>
</dbReference>
<feature type="site" description="Interacts with tRNA; defines subfamily-specific binding signature" evidence="9">
    <location>
        <position position="35"/>
    </location>
</feature>
<keyword evidence="15" id="KW-1185">Reference proteome</keyword>
<sequence length="326" mass="35998">MKLILAPMEGLVDAQMRRILTAIGGIDQGVTEFIRVNDLVLPPKSFYKIAPELKTAGQTAAGTPISIQLLGSNPDVMGENAKLAVKLGAPAIDLNFGCPSKRVNSHKGGSVLLKEPNIVHDVVKAVRTAVPQEIPVTAKMRLGYEDKSQALENAHAIEEGGASEVCVHARTKVEGYRPPAHWEWIARIREAVDINVVANGDVCTVDDYKRCRDVSGCTDVMIGRGLIAKPDLARLIQHENQNDGTSTSQKASVLSWQEFLPMLHGFYREMWLEVPDKHGPGRLKQWLNFLKLQYPEAQDLFSRVRGIKDPEIIDHMLLPDSFREAG</sequence>
<dbReference type="SUPFAM" id="SSF51395">
    <property type="entry name" value="FMN-linked oxidoreductases"/>
    <property type="match status" value="1"/>
</dbReference>
<reference evidence="14 15" key="1">
    <citation type="submission" date="2015-03" db="EMBL/GenBank/DDBJ databases">
        <title>Genome sequence of Kiloniella sp. P1-1, isolated from the gut microflora of Pacific white shrimp, Penaeus vannamei.</title>
        <authorList>
            <person name="Shao Z."/>
            <person name="Wang L."/>
            <person name="Li X."/>
        </authorList>
    </citation>
    <scope>NUCLEOTIDE SEQUENCE [LARGE SCALE GENOMIC DNA]</scope>
    <source>
        <strain evidence="14 15">P1-1</strain>
    </source>
</reference>
<dbReference type="AlphaFoldDB" id="A0A0M2RA69"/>
<evidence type="ECO:0000256" key="11">
    <source>
        <dbReference type="PIRSR" id="PIRSR006621-1"/>
    </source>
</evidence>
<evidence type="ECO:0000256" key="3">
    <source>
        <dbReference type="ARBA" id="ARBA00022630"/>
    </source>
</evidence>
<keyword evidence="5 9" id="KW-0819">tRNA processing</keyword>
<dbReference type="InterPro" id="IPR013785">
    <property type="entry name" value="Aldolase_TIM"/>
</dbReference>
<evidence type="ECO:0000256" key="10">
    <source>
        <dbReference type="PIRNR" id="PIRNR006621"/>
    </source>
</evidence>
<keyword evidence="4 9" id="KW-0288">FMN</keyword>
<dbReference type="EMBL" id="LANI01000005">
    <property type="protein sequence ID" value="KKJ77329.1"/>
    <property type="molecule type" value="Genomic_DNA"/>
</dbReference>
<dbReference type="GO" id="GO:0050660">
    <property type="term" value="F:flavin adenine dinucleotide binding"/>
    <property type="evidence" value="ECO:0007669"/>
    <property type="project" value="InterPro"/>
</dbReference>
<feature type="active site" description="Proton donor" evidence="9 11">
    <location>
        <position position="98"/>
    </location>
</feature>
<dbReference type="PANTHER" id="PTHR45846">
    <property type="entry name" value="TRNA-DIHYDROURIDINE(47) SYNTHASE [NAD(P)(+)]-LIKE"/>
    <property type="match status" value="1"/>
</dbReference>
<evidence type="ECO:0000256" key="6">
    <source>
        <dbReference type="ARBA" id="ARBA00022857"/>
    </source>
</evidence>
<keyword evidence="7 9" id="KW-0694">RNA-binding</keyword>
<feature type="binding site" evidence="9 12">
    <location>
        <position position="68"/>
    </location>
    <ligand>
        <name>FMN</name>
        <dbReference type="ChEBI" id="CHEBI:58210"/>
    </ligand>
</feature>
<evidence type="ECO:0000256" key="9">
    <source>
        <dbReference type="HAMAP-Rule" id="MF_02043"/>
    </source>
</evidence>
<feature type="site" description="Interacts with tRNA; defines subfamily-specific binding signature" evidence="9">
    <location>
        <position position="282"/>
    </location>
</feature>
<feature type="site" description="Interacts with tRNA" evidence="9">
    <location>
        <position position="95"/>
    </location>
</feature>
<evidence type="ECO:0000313" key="15">
    <source>
        <dbReference type="Proteomes" id="UP000034491"/>
    </source>
</evidence>
<comment type="function">
    <text evidence="9">Catalyzes the synthesis of 5,6-dihydrouridine (D), a modified base found in the D-loop of most tRNAs, via the reduction of the C5-C6 double bond in target uridines. Specifically modifies U16 in tRNAs.</text>
</comment>
<evidence type="ECO:0000256" key="2">
    <source>
        <dbReference type="ARBA" id="ARBA00022555"/>
    </source>
</evidence>
<feature type="site" description="Interacts with tRNA; defines subfamily-specific binding signature" evidence="9">
    <location>
        <position position="305"/>
    </location>
</feature>
<feature type="binding site" evidence="12">
    <location>
        <position position="168"/>
    </location>
    <ligand>
        <name>FMN</name>
        <dbReference type="ChEBI" id="CHEBI:58210"/>
    </ligand>
</feature>
<feature type="site" description="Interacts with tRNA" evidence="9">
    <location>
        <position position="176"/>
    </location>
</feature>
<feature type="binding site" evidence="9 12">
    <location>
        <begin position="223"/>
        <end position="224"/>
    </location>
    <ligand>
        <name>FMN</name>
        <dbReference type="ChEBI" id="CHEBI:58210"/>
    </ligand>
</feature>
<evidence type="ECO:0000256" key="7">
    <source>
        <dbReference type="ARBA" id="ARBA00022884"/>
    </source>
</evidence>
<keyword evidence="12" id="KW-0547">Nucleotide-binding</keyword>
<proteinExistence type="inferred from homology"/>
<feature type="site" description="Interacts with tRNA; defines subfamily-specific binding signature" evidence="9">
    <location>
        <position position="284"/>
    </location>
</feature>
<dbReference type="Proteomes" id="UP000034491">
    <property type="component" value="Unassembled WGS sequence"/>
</dbReference>
<dbReference type="GO" id="GO:0000049">
    <property type="term" value="F:tRNA binding"/>
    <property type="evidence" value="ECO:0007669"/>
    <property type="project" value="UniProtKB-UniRule"/>
</dbReference>
<dbReference type="InterPro" id="IPR035587">
    <property type="entry name" value="DUS-like_FMN-bd"/>
</dbReference>
<evidence type="ECO:0000313" key="14">
    <source>
        <dbReference type="EMBL" id="KKJ77329.1"/>
    </source>
</evidence>
<organism evidence="14 15">
    <name type="scientific">Kiloniella litopenaei</name>
    <dbReference type="NCBI Taxonomy" id="1549748"/>
    <lineage>
        <taxon>Bacteria</taxon>
        <taxon>Pseudomonadati</taxon>
        <taxon>Pseudomonadota</taxon>
        <taxon>Alphaproteobacteria</taxon>
        <taxon>Rhodospirillales</taxon>
        <taxon>Kiloniellaceae</taxon>
        <taxon>Kiloniella</taxon>
    </lineage>
</organism>